<dbReference type="Gene3D" id="1.10.510.10">
    <property type="entry name" value="Transferase(Phosphotransferase) domain 1"/>
    <property type="match status" value="1"/>
</dbReference>
<comment type="similarity">
    <text evidence="1">Belongs to the protein kinase superfamily. AGC Ser/Thr protein kinase family.</text>
</comment>
<comment type="catalytic activity">
    <reaction evidence="8">
        <text>L-threonyl-[protein] + ATP = O-phospho-L-threonyl-[protein] + ADP + H(+)</text>
        <dbReference type="Rhea" id="RHEA:46608"/>
        <dbReference type="Rhea" id="RHEA-COMP:11060"/>
        <dbReference type="Rhea" id="RHEA-COMP:11605"/>
        <dbReference type="ChEBI" id="CHEBI:15378"/>
        <dbReference type="ChEBI" id="CHEBI:30013"/>
        <dbReference type="ChEBI" id="CHEBI:30616"/>
        <dbReference type="ChEBI" id="CHEBI:61977"/>
        <dbReference type="ChEBI" id="CHEBI:456216"/>
        <dbReference type="EC" id="2.7.11.1"/>
    </reaction>
</comment>
<sequence length="659" mass="74366">MTGVMNETYRSDHNLDSTLSELPTRAMHKHENALIYDLSTHIYDNEKIQYSGYFDESFATSGLTTQLGAAQQKKTITSSKVPIKNASEYSANYPFSVKIGHPSRYNNGSELQKRGSNMVVSDEMTEMKNPYNGKLDVIDSSSTLHKMPGPTSFEKRSTVNNINATAQFVSSAFNGTDKNAFPNISTTISPTSNFRISFDTRLERSFTNSSNQLLKRGSSKIRRKSTIFRDYSKNSVKIQQVTVGPSSFEKVKLLGIGGVGKVFLVRQVETSNLYAMKIMSKTDMIKRNKIKRALTEQDILATANFPFIVTLFHSFQCEKYLYLVMDYCLGGEFYRELRSLPGKRLLEPAAKFYAAEITLALEYLHLNGYIYRDLKPENILLHESGHIMLADFDLSKHANPVYPPSMSKRTSIFSQEYMLNTNVCTSKTRANSFVGTEEYIAPEILNGVGHSSTVDWWTLGILIYEMLYGFTPFRGKNRSQTFENILNKDLIFHGAPLHQDVSSSCKTLVRGLLQKNKLQRLGGKDGASEIKSSSWFKDINFALLMNFTPPIVPLNDPKKLKFLQQARRLGHTKEEKKELLVSGGEESTKQWESEGIIKVEKEISFSQRANTNARNPFARFNSISLVHSGLERQSNELGGYLDTDFDGNFDVDFAPTQGQ</sequence>
<dbReference type="EMBL" id="LSSK01000518">
    <property type="protein sequence ID" value="OMH83077.1"/>
    <property type="molecule type" value="Genomic_DNA"/>
</dbReference>
<keyword evidence="5" id="KW-0547">Nucleotide-binding</keyword>
<evidence type="ECO:0000256" key="6">
    <source>
        <dbReference type="ARBA" id="ARBA00022777"/>
    </source>
</evidence>
<keyword evidence="12" id="KW-1185">Reference proteome</keyword>
<dbReference type="OrthoDB" id="432483at2759"/>
<evidence type="ECO:0000256" key="9">
    <source>
        <dbReference type="ARBA" id="ARBA00048679"/>
    </source>
</evidence>
<dbReference type="GO" id="GO:0005524">
    <property type="term" value="F:ATP binding"/>
    <property type="evidence" value="ECO:0007669"/>
    <property type="project" value="UniProtKB-KW"/>
</dbReference>
<evidence type="ECO:0000256" key="4">
    <source>
        <dbReference type="ARBA" id="ARBA00022679"/>
    </source>
</evidence>
<dbReference type="EC" id="2.7.11.1" evidence="2"/>
<dbReference type="AlphaFoldDB" id="A0A1R1PQ39"/>
<name>A0A1R1PQ39_ZANCU</name>
<dbReference type="GO" id="GO:0004674">
    <property type="term" value="F:protein serine/threonine kinase activity"/>
    <property type="evidence" value="ECO:0007669"/>
    <property type="project" value="UniProtKB-KW"/>
</dbReference>
<dbReference type="InterPro" id="IPR008271">
    <property type="entry name" value="Ser/Thr_kinase_AS"/>
</dbReference>
<gene>
    <name evidence="11" type="ORF">AX774_g3414</name>
</gene>
<evidence type="ECO:0000256" key="2">
    <source>
        <dbReference type="ARBA" id="ARBA00012513"/>
    </source>
</evidence>
<comment type="caution">
    <text evidence="11">The sequence shown here is derived from an EMBL/GenBank/DDBJ whole genome shotgun (WGS) entry which is preliminary data.</text>
</comment>
<dbReference type="SUPFAM" id="SSF56112">
    <property type="entry name" value="Protein kinase-like (PK-like)"/>
    <property type="match status" value="1"/>
</dbReference>
<evidence type="ECO:0000259" key="10">
    <source>
        <dbReference type="PROSITE" id="PS50011"/>
    </source>
</evidence>
<comment type="catalytic activity">
    <reaction evidence="9">
        <text>L-seryl-[protein] + ATP = O-phospho-L-seryl-[protein] + ADP + H(+)</text>
        <dbReference type="Rhea" id="RHEA:17989"/>
        <dbReference type="Rhea" id="RHEA-COMP:9863"/>
        <dbReference type="Rhea" id="RHEA-COMP:11604"/>
        <dbReference type="ChEBI" id="CHEBI:15378"/>
        <dbReference type="ChEBI" id="CHEBI:29999"/>
        <dbReference type="ChEBI" id="CHEBI:30616"/>
        <dbReference type="ChEBI" id="CHEBI:83421"/>
        <dbReference type="ChEBI" id="CHEBI:456216"/>
        <dbReference type="EC" id="2.7.11.1"/>
    </reaction>
</comment>
<dbReference type="PROSITE" id="PS50011">
    <property type="entry name" value="PROTEIN_KINASE_DOM"/>
    <property type="match status" value="1"/>
</dbReference>
<evidence type="ECO:0000313" key="11">
    <source>
        <dbReference type="EMBL" id="OMH83077.1"/>
    </source>
</evidence>
<keyword evidence="3" id="KW-0723">Serine/threonine-protein kinase</keyword>
<dbReference type="SMART" id="SM00220">
    <property type="entry name" value="S_TKc"/>
    <property type="match status" value="1"/>
</dbReference>
<dbReference type="InterPro" id="IPR000719">
    <property type="entry name" value="Prot_kinase_dom"/>
</dbReference>
<keyword evidence="7" id="KW-0067">ATP-binding</keyword>
<keyword evidence="4" id="KW-0808">Transferase</keyword>
<evidence type="ECO:0000256" key="5">
    <source>
        <dbReference type="ARBA" id="ARBA00022741"/>
    </source>
</evidence>
<dbReference type="PANTHER" id="PTHR45637">
    <property type="entry name" value="FLIPPASE KINASE 1-RELATED"/>
    <property type="match status" value="1"/>
</dbReference>
<accession>A0A1R1PQ39</accession>
<evidence type="ECO:0000256" key="1">
    <source>
        <dbReference type="ARBA" id="ARBA00009903"/>
    </source>
</evidence>
<dbReference type="PROSITE" id="PS00108">
    <property type="entry name" value="PROTEIN_KINASE_ST"/>
    <property type="match status" value="1"/>
</dbReference>
<dbReference type="Proteomes" id="UP000188320">
    <property type="component" value="Unassembled WGS sequence"/>
</dbReference>
<reference evidence="12" key="1">
    <citation type="submission" date="2017-01" db="EMBL/GenBank/DDBJ databases">
        <authorList>
            <person name="Wang Y."/>
            <person name="White M."/>
            <person name="Kvist S."/>
            <person name="Moncalvo J.-M."/>
        </authorList>
    </citation>
    <scope>NUCLEOTIDE SEQUENCE [LARGE SCALE GENOMIC DNA]</scope>
    <source>
        <strain evidence="12">COL-18-3</strain>
    </source>
</reference>
<evidence type="ECO:0000256" key="8">
    <source>
        <dbReference type="ARBA" id="ARBA00047899"/>
    </source>
</evidence>
<feature type="domain" description="Protein kinase" evidence="10">
    <location>
        <begin position="248"/>
        <end position="536"/>
    </location>
</feature>
<dbReference type="CDD" id="cd05574">
    <property type="entry name" value="STKc_phototropin_like"/>
    <property type="match status" value="1"/>
</dbReference>
<protein>
    <recommendedName>
        <fullName evidence="2">non-specific serine/threonine protein kinase</fullName>
        <ecNumber evidence="2">2.7.11.1</ecNumber>
    </recommendedName>
</protein>
<evidence type="ECO:0000313" key="12">
    <source>
        <dbReference type="Proteomes" id="UP000188320"/>
    </source>
</evidence>
<dbReference type="FunFam" id="1.10.510.10:FF:000121">
    <property type="entry name" value="Serine/threonine-protein kinase nrc-2"/>
    <property type="match status" value="1"/>
</dbReference>
<dbReference type="Gene3D" id="3.30.200.20">
    <property type="entry name" value="Phosphorylase Kinase, domain 1"/>
    <property type="match status" value="1"/>
</dbReference>
<evidence type="ECO:0000256" key="7">
    <source>
        <dbReference type="ARBA" id="ARBA00022840"/>
    </source>
</evidence>
<keyword evidence="6 11" id="KW-0418">Kinase</keyword>
<dbReference type="InterPro" id="IPR011009">
    <property type="entry name" value="Kinase-like_dom_sf"/>
</dbReference>
<dbReference type="Pfam" id="PF00069">
    <property type="entry name" value="Pkinase"/>
    <property type="match status" value="1"/>
</dbReference>
<evidence type="ECO:0000256" key="3">
    <source>
        <dbReference type="ARBA" id="ARBA00022527"/>
    </source>
</evidence>
<proteinExistence type="inferred from homology"/>
<organism evidence="11 12">
    <name type="scientific">Zancudomyces culisetae</name>
    <name type="common">Gut fungus</name>
    <name type="synonym">Smittium culisetae</name>
    <dbReference type="NCBI Taxonomy" id="1213189"/>
    <lineage>
        <taxon>Eukaryota</taxon>
        <taxon>Fungi</taxon>
        <taxon>Fungi incertae sedis</taxon>
        <taxon>Zoopagomycota</taxon>
        <taxon>Kickxellomycotina</taxon>
        <taxon>Harpellomycetes</taxon>
        <taxon>Harpellales</taxon>
        <taxon>Legeriomycetaceae</taxon>
        <taxon>Zancudomyces</taxon>
    </lineage>
</organism>